<keyword evidence="6" id="KW-1185">Reference proteome</keyword>
<dbReference type="AlphaFoldDB" id="A0A6M0JZD5"/>
<feature type="repeat" description="TPR" evidence="3">
    <location>
        <begin position="78"/>
        <end position="111"/>
    </location>
</feature>
<dbReference type="Pfam" id="PF13432">
    <property type="entry name" value="TPR_16"/>
    <property type="match status" value="1"/>
</dbReference>
<evidence type="ECO:0000256" key="3">
    <source>
        <dbReference type="PROSITE-ProRule" id="PRU00339"/>
    </source>
</evidence>
<accession>A0A6M0JZD5</accession>
<evidence type="ECO:0000313" key="6">
    <source>
        <dbReference type="Proteomes" id="UP000483379"/>
    </source>
</evidence>
<evidence type="ECO:0000256" key="4">
    <source>
        <dbReference type="SAM" id="SignalP"/>
    </source>
</evidence>
<dbReference type="InterPro" id="IPR013360">
    <property type="entry name" value="Pilus_4_PilW"/>
</dbReference>
<dbReference type="Gene3D" id="1.25.40.10">
    <property type="entry name" value="Tetratricopeptide repeat domain"/>
    <property type="match status" value="1"/>
</dbReference>
<dbReference type="Pfam" id="PF13428">
    <property type="entry name" value="TPR_14"/>
    <property type="match status" value="1"/>
</dbReference>
<gene>
    <name evidence="5" type="primary">pilW</name>
    <name evidence="5" type="ORF">G3446_07405</name>
</gene>
<protein>
    <submittedName>
        <fullName evidence="5">Type IV pilus biogenesis/stability protein PilW</fullName>
    </submittedName>
</protein>
<dbReference type="Proteomes" id="UP000483379">
    <property type="component" value="Unassembled WGS sequence"/>
</dbReference>
<dbReference type="SUPFAM" id="SSF48452">
    <property type="entry name" value="TPR-like"/>
    <property type="match status" value="1"/>
</dbReference>
<dbReference type="NCBIfam" id="TIGR02521">
    <property type="entry name" value="type_IV_pilW"/>
    <property type="match status" value="1"/>
</dbReference>
<evidence type="ECO:0000256" key="2">
    <source>
        <dbReference type="ARBA" id="ARBA00022803"/>
    </source>
</evidence>
<proteinExistence type="predicted"/>
<sequence length="260" mass="28697">MTSTLAHRLILTLGLCLTLAGCATDKAYEDADQELGLDPEGSPAELYVKMAEEYYARGQIDVAFRRAQQAIEADKKYPRAQIWIAFLLEELRQPEDAVKHYQRAIKLAPKSSDILNAYASFLCRQGSYAEADGYFSQAIDNPVYATPWIAMTNAGDCATKAGNTAKAESYYRSAMEASPAFGAPLVKMAELAMARGDAKTAKGYIDRYFEPSTLRTAGASYKALQVGARAERKLGNRKRAAYYERVLKANFPQAPKTRDT</sequence>
<keyword evidence="2 3" id="KW-0802">TPR repeat</keyword>
<dbReference type="PANTHER" id="PTHR45586:SF1">
    <property type="entry name" value="LIPOPOLYSACCHARIDE ASSEMBLY PROTEIN B"/>
    <property type="match status" value="1"/>
</dbReference>
<dbReference type="EMBL" id="JAAIJQ010000016">
    <property type="protein sequence ID" value="NEV61717.1"/>
    <property type="molecule type" value="Genomic_DNA"/>
</dbReference>
<comment type="caution">
    <text evidence="5">The sequence shown here is derived from an EMBL/GenBank/DDBJ whole genome shotgun (WGS) entry which is preliminary data.</text>
</comment>
<dbReference type="InterPro" id="IPR051012">
    <property type="entry name" value="CellSynth/LPSAsmb/PSIAsmb"/>
</dbReference>
<dbReference type="InterPro" id="IPR011990">
    <property type="entry name" value="TPR-like_helical_dom_sf"/>
</dbReference>
<dbReference type="RefSeq" id="WP_164452193.1">
    <property type="nucleotide sequence ID" value="NZ_JAAIJQ010000016.1"/>
</dbReference>
<dbReference type="PANTHER" id="PTHR45586">
    <property type="entry name" value="TPR REPEAT-CONTAINING PROTEIN PA4667"/>
    <property type="match status" value="1"/>
</dbReference>
<reference evidence="5 6" key="1">
    <citation type="submission" date="2020-02" db="EMBL/GenBank/DDBJ databases">
        <title>Genome sequences of Thiorhodococcus mannitoliphagus and Thiorhodococcus minor, purple sulfur photosynthetic bacteria in the gammaproteobacterial family, Chromatiaceae.</title>
        <authorList>
            <person name="Aviles F.A."/>
            <person name="Meyer T.E."/>
            <person name="Kyndt J.A."/>
        </authorList>
    </citation>
    <scope>NUCLEOTIDE SEQUENCE [LARGE SCALE GENOMIC DNA]</scope>
    <source>
        <strain evidence="5 6">DSM 11518</strain>
    </source>
</reference>
<feature type="chain" id="PRO_5027033189" evidence="4">
    <location>
        <begin position="24"/>
        <end position="260"/>
    </location>
</feature>
<name>A0A6M0JZD5_9GAMM</name>
<organism evidence="5 6">
    <name type="scientific">Thiorhodococcus minor</name>
    <dbReference type="NCBI Taxonomy" id="57489"/>
    <lineage>
        <taxon>Bacteria</taxon>
        <taxon>Pseudomonadati</taxon>
        <taxon>Pseudomonadota</taxon>
        <taxon>Gammaproteobacteria</taxon>
        <taxon>Chromatiales</taxon>
        <taxon>Chromatiaceae</taxon>
        <taxon>Thiorhodococcus</taxon>
    </lineage>
</organism>
<keyword evidence="1" id="KW-0677">Repeat</keyword>
<dbReference type="PROSITE" id="PS50005">
    <property type="entry name" value="TPR"/>
    <property type="match status" value="1"/>
</dbReference>
<feature type="signal peptide" evidence="4">
    <location>
        <begin position="1"/>
        <end position="23"/>
    </location>
</feature>
<evidence type="ECO:0000256" key="1">
    <source>
        <dbReference type="ARBA" id="ARBA00022737"/>
    </source>
</evidence>
<dbReference type="InterPro" id="IPR019734">
    <property type="entry name" value="TPR_rpt"/>
</dbReference>
<evidence type="ECO:0000313" key="5">
    <source>
        <dbReference type="EMBL" id="NEV61717.1"/>
    </source>
</evidence>
<dbReference type="SMART" id="SM00028">
    <property type="entry name" value="TPR"/>
    <property type="match status" value="3"/>
</dbReference>
<keyword evidence="4" id="KW-0732">Signal</keyword>